<dbReference type="Gene3D" id="1.10.10.10">
    <property type="entry name" value="Winged helix-like DNA-binding domain superfamily/Winged helix DNA-binding domain"/>
    <property type="match status" value="1"/>
</dbReference>
<evidence type="ECO:0000256" key="1">
    <source>
        <dbReference type="ARBA" id="ARBA00004496"/>
    </source>
</evidence>
<organism evidence="13 14">
    <name type="scientific">Frondihabitans cladoniiphilus</name>
    <dbReference type="NCBI Taxonomy" id="715785"/>
    <lineage>
        <taxon>Bacteria</taxon>
        <taxon>Bacillati</taxon>
        <taxon>Actinomycetota</taxon>
        <taxon>Actinomycetes</taxon>
        <taxon>Micrococcales</taxon>
        <taxon>Microbacteriaceae</taxon>
        <taxon>Frondihabitans</taxon>
    </lineage>
</organism>
<evidence type="ECO:0000313" key="13">
    <source>
        <dbReference type="EMBL" id="GAA4681657.1"/>
    </source>
</evidence>
<keyword evidence="9" id="KW-0804">Transcription</keyword>
<evidence type="ECO:0000256" key="10">
    <source>
        <dbReference type="ARBA" id="ARBA00023211"/>
    </source>
</evidence>
<dbReference type="EMBL" id="BAABLM010000006">
    <property type="protein sequence ID" value="GAA4681657.1"/>
    <property type="molecule type" value="Genomic_DNA"/>
</dbReference>
<accession>A0ABP8W5Q2</accession>
<evidence type="ECO:0000256" key="7">
    <source>
        <dbReference type="ARBA" id="ARBA00023125"/>
    </source>
</evidence>
<evidence type="ECO:0000256" key="3">
    <source>
        <dbReference type="ARBA" id="ARBA00011738"/>
    </source>
</evidence>
<evidence type="ECO:0000256" key="8">
    <source>
        <dbReference type="ARBA" id="ARBA00023159"/>
    </source>
</evidence>
<evidence type="ECO:0000256" key="4">
    <source>
        <dbReference type="ARBA" id="ARBA00022490"/>
    </source>
</evidence>
<protein>
    <recommendedName>
        <fullName evidence="11">Manganese transport regulator</fullName>
    </recommendedName>
</protein>
<keyword evidence="6" id="KW-0805">Transcription regulation</keyword>
<dbReference type="Pfam" id="PF01325">
    <property type="entry name" value="Fe_dep_repress"/>
    <property type="match status" value="1"/>
</dbReference>
<dbReference type="InterPro" id="IPR038157">
    <property type="entry name" value="FeoA_core_dom"/>
</dbReference>
<comment type="subunit">
    <text evidence="3">Homodimer.</text>
</comment>
<dbReference type="Proteomes" id="UP001501295">
    <property type="component" value="Unassembled WGS sequence"/>
</dbReference>
<gene>
    <name evidence="13" type="primary">mntR</name>
    <name evidence="13" type="ORF">GCM10025780_28760</name>
</gene>
<dbReference type="Gene3D" id="1.10.60.10">
    <property type="entry name" value="Iron dependent repressor, metal binding and dimerisation domain"/>
    <property type="match status" value="1"/>
</dbReference>
<name>A0ABP8W5Q2_9MICO</name>
<dbReference type="PANTHER" id="PTHR33238:SF11">
    <property type="entry name" value="TRANSCRIPTIONAL REGULATOR MNTR"/>
    <property type="match status" value="1"/>
</dbReference>
<keyword evidence="8" id="KW-0010">Activator</keyword>
<dbReference type="InterPro" id="IPR022687">
    <property type="entry name" value="HTH_DTXR"/>
</dbReference>
<dbReference type="SUPFAM" id="SSF46785">
    <property type="entry name" value="Winged helix' DNA-binding domain"/>
    <property type="match status" value="1"/>
</dbReference>
<reference evidence="14" key="1">
    <citation type="journal article" date="2019" name="Int. J. Syst. Evol. Microbiol.">
        <title>The Global Catalogue of Microorganisms (GCM) 10K type strain sequencing project: providing services to taxonomists for standard genome sequencing and annotation.</title>
        <authorList>
            <consortium name="The Broad Institute Genomics Platform"/>
            <consortium name="The Broad Institute Genome Sequencing Center for Infectious Disease"/>
            <person name="Wu L."/>
            <person name="Ma J."/>
        </authorList>
    </citation>
    <scope>NUCLEOTIDE SEQUENCE [LARGE SCALE GENOMIC DNA]</scope>
    <source>
        <strain evidence="14">JCM 18956</strain>
    </source>
</reference>
<dbReference type="Pfam" id="PF04023">
    <property type="entry name" value="FeoA"/>
    <property type="match status" value="1"/>
</dbReference>
<dbReference type="RefSeq" id="WP_345376616.1">
    <property type="nucleotide sequence ID" value="NZ_BAABLM010000006.1"/>
</dbReference>
<dbReference type="Pfam" id="PF02742">
    <property type="entry name" value="Fe_dep_repr_C"/>
    <property type="match status" value="1"/>
</dbReference>
<evidence type="ECO:0000256" key="5">
    <source>
        <dbReference type="ARBA" id="ARBA00022491"/>
    </source>
</evidence>
<dbReference type="SMART" id="SM00529">
    <property type="entry name" value="HTH_DTXR"/>
    <property type="match status" value="1"/>
</dbReference>
<dbReference type="InterPro" id="IPR007167">
    <property type="entry name" value="Fe-transptr_FeoA-like"/>
</dbReference>
<feature type="domain" description="HTH dtxR-type" evidence="12">
    <location>
        <begin position="1"/>
        <end position="64"/>
    </location>
</feature>
<keyword evidence="5" id="KW-0678">Repressor</keyword>
<dbReference type="PROSITE" id="PS50944">
    <property type="entry name" value="HTH_DTXR"/>
    <property type="match status" value="1"/>
</dbReference>
<dbReference type="InterPro" id="IPR036388">
    <property type="entry name" value="WH-like_DNA-bd_sf"/>
</dbReference>
<evidence type="ECO:0000256" key="11">
    <source>
        <dbReference type="ARBA" id="ARBA00032593"/>
    </source>
</evidence>
<dbReference type="SUPFAM" id="SSF47979">
    <property type="entry name" value="Iron-dependent repressor protein, dimerization domain"/>
    <property type="match status" value="1"/>
</dbReference>
<dbReference type="InterPro" id="IPR036421">
    <property type="entry name" value="Fe_dep_repressor_sf"/>
</dbReference>
<comment type="caution">
    <text evidence="13">The sequence shown here is derived from an EMBL/GenBank/DDBJ whole genome shotgun (WGS) entry which is preliminary data.</text>
</comment>
<dbReference type="PANTHER" id="PTHR33238">
    <property type="entry name" value="IRON (METAL) DEPENDENT REPRESSOR, DTXR FAMILY"/>
    <property type="match status" value="1"/>
</dbReference>
<evidence type="ECO:0000313" key="14">
    <source>
        <dbReference type="Proteomes" id="UP001501295"/>
    </source>
</evidence>
<sequence length="241" mass="25462">MVGTMTEDYVKVVWKAHEWSGEGLTTNELAATLGVAASSVSGNLKKLARDGFLDYEAYGRATLTPKGRTLALQVVRRHRLLETWLVEQHGYSWDEVHDEAEVLEHSVSERLLASIDEQLGFPERDPHGDPIPRADGTLVSTTGVRLHDVEIGVDAVAVRVSDHDADLLRYLGSLSIAVGTRLRVEARHDFAGSLSVVVGAGAGAGVGAGSAGGGSPAAAGRLESAAELAHLAANAIWVSRA</sequence>
<dbReference type="InterPro" id="IPR050536">
    <property type="entry name" value="DtxR_MntR_Metal-Reg"/>
</dbReference>
<proteinExistence type="inferred from homology"/>
<keyword evidence="7" id="KW-0238">DNA-binding</keyword>
<evidence type="ECO:0000256" key="9">
    <source>
        <dbReference type="ARBA" id="ARBA00023163"/>
    </source>
</evidence>
<evidence type="ECO:0000259" key="12">
    <source>
        <dbReference type="PROSITE" id="PS50944"/>
    </source>
</evidence>
<dbReference type="InterPro" id="IPR001367">
    <property type="entry name" value="Fe_dep_repressor"/>
</dbReference>
<comment type="similarity">
    <text evidence="2">Belongs to the DtxR/MntR family.</text>
</comment>
<keyword evidence="14" id="KW-1185">Reference proteome</keyword>
<dbReference type="InterPro" id="IPR022689">
    <property type="entry name" value="Iron_dep_repressor"/>
</dbReference>
<keyword evidence="10" id="KW-0464">Manganese</keyword>
<dbReference type="SMART" id="SM00899">
    <property type="entry name" value="FeoA"/>
    <property type="match status" value="1"/>
</dbReference>
<comment type="subcellular location">
    <subcellularLocation>
        <location evidence="1">Cytoplasm</location>
    </subcellularLocation>
</comment>
<dbReference type="InterPro" id="IPR036390">
    <property type="entry name" value="WH_DNA-bd_sf"/>
</dbReference>
<evidence type="ECO:0000256" key="2">
    <source>
        <dbReference type="ARBA" id="ARBA00007871"/>
    </source>
</evidence>
<dbReference type="Gene3D" id="2.30.30.90">
    <property type="match status" value="1"/>
</dbReference>
<keyword evidence="4" id="KW-0963">Cytoplasm</keyword>
<evidence type="ECO:0000256" key="6">
    <source>
        <dbReference type="ARBA" id="ARBA00023015"/>
    </source>
</evidence>